<dbReference type="AlphaFoldDB" id="A0AAD5PN57"/>
<sequence length="93" mass="10520">MANQALRDIQLMAKFDGSNYPSWKYGILMVLEKQMLLSVVDGSETKPQEVMNLLQLKILCVGMSTMMISLSCCSLGWKFKKKLKFHLAQVTTS</sequence>
<reference evidence="1 2" key="1">
    <citation type="submission" date="2022-05" db="EMBL/GenBank/DDBJ databases">
        <title>A multi-omics perspective on studying reproductive biology in Daphnia sinensis.</title>
        <authorList>
            <person name="Jia J."/>
        </authorList>
    </citation>
    <scope>NUCLEOTIDE SEQUENCE [LARGE SCALE GENOMIC DNA]</scope>
    <source>
        <strain evidence="1 2">WSL</strain>
    </source>
</reference>
<evidence type="ECO:0000313" key="2">
    <source>
        <dbReference type="Proteomes" id="UP000820818"/>
    </source>
</evidence>
<evidence type="ECO:0000313" key="1">
    <source>
        <dbReference type="EMBL" id="KAI9553756.1"/>
    </source>
</evidence>
<name>A0AAD5PN57_9CRUS</name>
<gene>
    <name evidence="1" type="ORF">GHT06_019014</name>
</gene>
<comment type="caution">
    <text evidence="1">The sequence shown here is derived from an EMBL/GenBank/DDBJ whole genome shotgun (WGS) entry which is preliminary data.</text>
</comment>
<proteinExistence type="predicted"/>
<keyword evidence="2" id="KW-1185">Reference proteome</keyword>
<accession>A0AAD5PN57</accession>
<evidence type="ECO:0008006" key="3">
    <source>
        <dbReference type="Google" id="ProtNLM"/>
    </source>
</evidence>
<protein>
    <recommendedName>
        <fullName evidence="3">Retrotransposon Copia-like N-terminal domain-containing protein</fullName>
    </recommendedName>
</protein>
<organism evidence="1 2">
    <name type="scientific">Daphnia sinensis</name>
    <dbReference type="NCBI Taxonomy" id="1820382"/>
    <lineage>
        <taxon>Eukaryota</taxon>
        <taxon>Metazoa</taxon>
        <taxon>Ecdysozoa</taxon>
        <taxon>Arthropoda</taxon>
        <taxon>Crustacea</taxon>
        <taxon>Branchiopoda</taxon>
        <taxon>Diplostraca</taxon>
        <taxon>Cladocera</taxon>
        <taxon>Anomopoda</taxon>
        <taxon>Daphniidae</taxon>
        <taxon>Daphnia</taxon>
        <taxon>Daphnia similis group</taxon>
    </lineage>
</organism>
<dbReference type="EMBL" id="WJBH02000008">
    <property type="protein sequence ID" value="KAI9553756.1"/>
    <property type="molecule type" value="Genomic_DNA"/>
</dbReference>
<dbReference type="Proteomes" id="UP000820818">
    <property type="component" value="Linkage Group LG8"/>
</dbReference>